<dbReference type="InterPro" id="IPR050211">
    <property type="entry name" value="FOX_domain-containing"/>
</dbReference>
<proteinExistence type="predicted"/>
<reference evidence="6" key="1">
    <citation type="submission" date="2022-07" db="EMBL/GenBank/DDBJ databases">
        <title>Phylogenomic reconstructions and comparative analyses of Kickxellomycotina fungi.</title>
        <authorList>
            <person name="Reynolds N.K."/>
            <person name="Stajich J.E."/>
            <person name="Barry K."/>
            <person name="Grigoriev I.V."/>
            <person name="Crous P."/>
            <person name="Smith M.E."/>
        </authorList>
    </citation>
    <scope>NUCLEOTIDE SEQUENCE</scope>
    <source>
        <strain evidence="6">RSA 567</strain>
    </source>
</reference>
<accession>A0A9W8B8P2</accession>
<dbReference type="PANTHER" id="PTHR11829">
    <property type="entry name" value="FORKHEAD BOX PROTEIN"/>
    <property type="match status" value="1"/>
</dbReference>
<dbReference type="InterPro" id="IPR001766">
    <property type="entry name" value="Fork_head_dom"/>
</dbReference>
<dbReference type="PANTHER" id="PTHR11829:SF343">
    <property type="entry name" value="FORK-HEAD DOMAIN-CONTAINING PROTEIN"/>
    <property type="match status" value="1"/>
</dbReference>
<comment type="subcellular location">
    <subcellularLocation>
        <location evidence="3">Nucleus</location>
    </subcellularLocation>
</comment>
<dbReference type="GO" id="GO:0000981">
    <property type="term" value="F:DNA-binding transcription factor activity, RNA polymerase II-specific"/>
    <property type="evidence" value="ECO:0007669"/>
    <property type="project" value="TreeGrafter"/>
</dbReference>
<dbReference type="Gene3D" id="1.10.10.10">
    <property type="entry name" value="Winged helix-like DNA-binding domain superfamily/Winged helix DNA-binding domain"/>
    <property type="match status" value="1"/>
</dbReference>
<dbReference type="InterPro" id="IPR036388">
    <property type="entry name" value="WH-like_DNA-bd_sf"/>
</dbReference>
<comment type="caution">
    <text evidence="6">The sequence shown here is derived from an EMBL/GenBank/DDBJ whole genome shotgun (WGS) entry which is preliminary data.</text>
</comment>
<evidence type="ECO:0000256" key="2">
    <source>
        <dbReference type="ARBA" id="ARBA00023242"/>
    </source>
</evidence>
<feature type="region of interest" description="Disordered" evidence="4">
    <location>
        <begin position="140"/>
        <end position="195"/>
    </location>
</feature>
<sequence length="567" mass="61717">MDADPRVIFNPASIKLVKAMPALSPDIYPLSTPRNSQCSRLDNYNSLKRAQSFQSEGLGNSPAVARPCKRVRTCANRQADRASLPSYDRRLVGHESALSSYHHVPAVGLPRAYSCTSAFSPNNSLPKYYAVTPSRELRPQALPMTPDSLATRVSSPVPRTPMRRLSRSHSTTPVTGAWASHPLTRSSTAHSGYPGTGDSPLALKMRSHPSAFQFQPASPMQYLATPEESPEINSHSKAKTSAKLLKPKETYSVLIAKAILAAPGRLARLSHIYRWISDHYPYYRTKESCGWQNSVRHNLSLNKSFIRIPADGSSPGSGKGDYWTIHAQYLDKFRHLLPTAVAQAAHHPFTAYAVPSPYRSRAPAGWMPVYPTNSTTTTPLASPTYSSMGPHLPQGVSPSLFMQCMLRGTMVPNVHRPASTPPAYPASHSHQQPYRNLHRPLATSPDATPTKSSNQSLHTSLGTSGRAGLALPHYHHCHSQHYANRTAQLESPLSFASRLPAPQEEDNVTPAQSPQSIVGLSCPSTPPYPCSLSSKDCVSPSSLATTTAPLKSPKVSQSVLNIQNLLN</sequence>
<evidence type="ECO:0000256" key="1">
    <source>
        <dbReference type="ARBA" id="ARBA00023125"/>
    </source>
</evidence>
<evidence type="ECO:0000256" key="3">
    <source>
        <dbReference type="PROSITE-ProRule" id="PRU00089"/>
    </source>
</evidence>
<organism evidence="6 7">
    <name type="scientific">Dimargaris verticillata</name>
    <dbReference type="NCBI Taxonomy" id="2761393"/>
    <lineage>
        <taxon>Eukaryota</taxon>
        <taxon>Fungi</taxon>
        <taxon>Fungi incertae sedis</taxon>
        <taxon>Zoopagomycota</taxon>
        <taxon>Kickxellomycotina</taxon>
        <taxon>Dimargaritomycetes</taxon>
        <taxon>Dimargaritales</taxon>
        <taxon>Dimargaritaceae</taxon>
        <taxon>Dimargaris</taxon>
    </lineage>
</organism>
<protein>
    <submittedName>
        <fullName evidence="6">Transcription factor</fullName>
    </submittedName>
</protein>
<evidence type="ECO:0000256" key="4">
    <source>
        <dbReference type="SAM" id="MobiDB-lite"/>
    </source>
</evidence>
<dbReference type="InterPro" id="IPR030456">
    <property type="entry name" value="TF_fork_head_CS_2"/>
</dbReference>
<dbReference type="GO" id="GO:0000978">
    <property type="term" value="F:RNA polymerase II cis-regulatory region sequence-specific DNA binding"/>
    <property type="evidence" value="ECO:0007669"/>
    <property type="project" value="TreeGrafter"/>
</dbReference>
<dbReference type="SUPFAM" id="SSF46785">
    <property type="entry name" value="Winged helix' DNA-binding domain"/>
    <property type="match status" value="1"/>
</dbReference>
<dbReference type="AlphaFoldDB" id="A0A9W8B8P2"/>
<evidence type="ECO:0000259" key="5">
    <source>
        <dbReference type="PROSITE" id="PS50039"/>
    </source>
</evidence>
<feature type="compositionally biased region" description="Polar residues" evidence="4">
    <location>
        <begin position="445"/>
        <end position="463"/>
    </location>
</feature>
<dbReference type="PRINTS" id="PR00053">
    <property type="entry name" value="FORKHEAD"/>
</dbReference>
<dbReference type="Pfam" id="PF00250">
    <property type="entry name" value="Forkhead"/>
    <property type="match status" value="1"/>
</dbReference>
<dbReference type="GO" id="GO:0005634">
    <property type="term" value="C:nucleus"/>
    <property type="evidence" value="ECO:0007669"/>
    <property type="project" value="UniProtKB-SubCell"/>
</dbReference>
<dbReference type="PROSITE" id="PS50039">
    <property type="entry name" value="FORK_HEAD_3"/>
    <property type="match status" value="1"/>
</dbReference>
<dbReference type="OrthoDB" id="5954824at2759"/>
<feature type="domain" description="Fork-head" evidence="5">
    <location>
        <begin position="246"/>
        <end position="326"/>
    </location>
</feature>
<dbReference type="PROSITE" id="PS00658">
    <property type="entry name" value="FORK_HEAD_2"/>
    <property type="match status" value="1"/>
</dbReference>
<name>A0A9W8B8P2_9FUNG</name>
<gene>
    <name evidence="6" type="primary">FKH2</name>
    <name evidence="6" type="ORF">H4R34_002516</name>
</gene>
<evidence type="ECO:0000313" key="7">
    <source>
        <dbReference type="Proteomes" id="UP001151582"/>
    </source>
</evidence>
<feature type="region of interest" description="Disordered" evidence="4">
    <location>
        <begin position="412"/>
        <end position="464"/>
    </location>
</feature>
<evidence type="ECO:0000313" key="6">
    <source>
        <dbReference type="EMBL" id="KAJ1980290.1"/>
    </source>
</evidence>
<keyword evidence="7" id="KW-1185">Reference proteome</keyword>
<keyword evidence="1 3" id="KW-0238">DNA-binding</keyword>
<feature type="DNA-binding region" description="Fork-head" evidence="3">
    <location>
        <begin position="246"/>
        <end position="326"/>
    </location>
</feature>
<dbReference type="InterPro" id="IPR036390">
    <property type="entry name" value="WH_DNA-bd_sf"/>
</dbReference>
<dbReference type="Proteomes" id="UP001151582">
    <property type="component" value="Unassembled WGS sequence"/>
</dbReference>
<keyword evidence="2 3" id="KW-0539">Nucleus</keyword>
<dbReference type="EMBL" id="JANBQB010000176">
    <property type="protein sequence ID" value="KAJ1980290.1"/>
    <property type="molecule type" value="Genomic_DNA"/>
</dbReference>
<dbReference type="SMART" id="SM00339">
    <property type="entry name" value="FH"/>
    <property type="match status" value="1"/>
</dbReference>